<accession>A0ABD1RCA6</accession>
<reference evidence="2" key="1">
    <citation type="submission" date="2024-07" db="EMBL/GenBank/DDBJ databases">
        <title>Two chromosome-level genome assemblies of Korean endemic species Abeliophyllum distichum and Forsythia ovata (Oleaceae).</title>
        <authorList>
            <person name="Jang H."/>
        </authorList>
    </citation>
    <scope>NUCLEOTIDE SEQUENCE [LARGE SCALE GENOMIC DNA]</scope>
</reference>
<protein>
    <submittedName>
        <fullName evidence="1">Uncharacterized protein</fullName>
    </submittedName>
</protein>
<dbReference type="AlphaFoldDB" id="A0ABD1RCA6"/>
<evidence type="ECO:0000313" key="1">
    <source>
        <dbReference type="EMBL" id="KAL2484854.1"/>
    </source>
</evidence>
<comment type="caution">
    <text evidence="1">The sequence shown here is derived from an EMBL/GenBank/DDBJ whole genome shotgun (WGS) entry which is preliminary data.</text>
</comment>
<organism evidence="1 2">
    <name type="scientific">Abeliophyllum distichum</name>
    <dbReference type="NCBI Taxonomy" id="126358"/>
    <lineage>
        <taxon>Eukaryota</taxon>
        <taxon>Viridiplantae</taxon>
        <taxon>Streptophyta</taxon>
        <taxon>Embryophyta</taxon>
        <taxon>Tracheophyta</taxon>
        <taxon>Spermatophyta</taxon>
        <taxon>Magnoliopsida</taxon>
        <taxon>eudicotyledons</taxon>
        <taxon>Gunneridae</taxon>
        <taxon>Pentapetalae</taxon>
        <taxon>asterids</taxon>
        <taxon>lamiids</taxon>
        <taxon>Lamiales</taxon>
        <taxon>Oleaceae</taxon>
        <taxon>Forsythieae</taxon>
        <taxon>Abeliophyllum</taxon>
    </lineage>
</organism>
<name>A0ABD1RCA6_9LAMI</name>
<dbReference type="EMBL" id="JBFOLK010000009">
    <property type="protein sequence ID" value="KAL2484854.1"/>
    <property type="molecule type" value="Genomic_DNA"/>
</dbReference>
<evidence type="ECO:0000313" key="2">
    <source>
        <dbReference type="Proteomes" id="UP001604336"/>
    </source>
</evidence>
<gene>
    <name evidence="1" type="ORF">Adt_29610</name>
</gene>
<keyword evidence="2" id="KW-1185">Reference proteome</keyword>
<dbReference type="Proteomes" id="UP001604336">
    <property type="component" value="Unassembled WGS sequence"/>
</dbReference>
<sequence>MLTSPSLPSISPSLRRIFSPSKSTMAQNSKTTGENQRICATVRHAVPMYPLCQLTTRFGREDPTGSVRPGAQIPPDLPGTPFFCFFFVGFFFTEMDCGMGVRGEMIAEVKMWGREFGKE</sequence>
<proteinExistence type="predicted"/>